<dbReference type="EMBL" id="CP010429">
    <property type="protein sequence ID" value="AKD56825.1"/>
    <property type="molecule type" value="Genomic_DNA"/>
</dbReference>
<dbReference type="GO" id="GO:0008654">
    <property type="term" value="P:phospholipid biosynthetic process"/>
    <property type="evidence" value="ECO:0007669"/>
    <property type="project" value="InterPro"/>
</dbReference>
<name>A0A0E3ZY58_9BACT</name>
<dbReference type="AlphaFoldDB" id="A0A0E3ZY58"/>
<dbReference type="InterPro" id="IPR048254">
    <property type="entry name" value="CDP_ALCOHOL_P_TRANSF_CS"/>
</dbReference>
<reference evidence="5 6" key="1">
    <citation type="journal article" date="2014" name="Curr. Microbiol.">
        <title>Spirosoma radiotolerans sp. nov., a gamma-radiation-resistant bacterium isolated from gamma ray-irradiated soil.</title>
        <authorList>
            <person name="Lee J.J."/>
            <person name="Srinivasan S."/>
            <person name="Lim S."/>
            <person name="Joe M."/>
            <person name="Im S."/>
            <person name="Bae S.I."/>
            <person name="Park K.R."/>
            <person name="Han J.H."/>
            <person name="Park S.H."/>
            <person name="Joo B.M."/>
            <person name="Park S.J."/>
            <person name="Kim M.K."/>
        </authorList>
    </citation>
    <scope>NUCLEOTIDE SEQUENCE [LARGE SCALE GENOMIC DNA]</scope>
    <source>
        <strain evidence="5 6">DG5A</strain>
    </source>
</reference>
<dbReference type="PROSITE" id="PS00379">
    <property type="entry name" value="CDP_ALCOHOL_P_TRANSF"/>
    <property type="match status" value="1"/>
</dbReference>
<dbReference type="KEGG" id="srd:SD10_19880"/>
<evidence type="ECO:0000313" key="5">
    <source>
        <dbReference type="EMBL" id="AKD56825.1"/>
    </source>
</evidence>
<keyword evidence="3" id="KW-0472">Membrane</keyword>
<protein>
    <submittedName>
        <fullName evidence="5">CDP-alcohol phosphatidyltransferase</fullName>
    </submittedName>
</protein>
<dbReference type="GO" id="GO:0016020">
    <property type="term" value="C:membrane"/>
    <property type="evidence" value="ECO:0007669"/>
    <property type="project" value="InterPro"/>
</dbReference>
<feature type="transmembrane region" description="Helical" evidence="3">
    <location>
        <begin position="167"/>
        <end position="185"/>
    </location>
</feature>
<dbReference type="OrthoDB" id="9785831at2"/>
<keyword evidence="3" id="KW-0812">Transmembrane</keyword>
<evidence type="ECO:0000256" key="1">
    <source>
        <dbReference type="ARBA" id="ARBA00022679"/>
    </source>
</evidence>
<evidence type="ECO:0000259" key="4">
    <source>
        <dbReference type="Pfam" id="PF16117"/>
    </source>
</evidence>
<evidence type="ECO:0000256" key="3">
    <source>
        <dbReference type="SAM" id="Phobius"/>
    </source>
</evidence>
<feature type="transmembrane region" description="Helical" evidence="3">
    <location>
        <begin position="127"/>
        <end position="147"/>
    </location>
</feature>
<dbReference type="Pfam" id="PF01066">
    <property type="entry name" value="CDP-OH_P_transf"/>
    <property type="match status" value="1"/>
</dbReference>
<sequence length="433" mass="48323">MQQALTLRTKIQLGIYTVINPFVKLLIRLGLTPNMVTTIGLVLNIGVAFIFIAGAEQGNRGDFSYIGWAGALVLFAGLFDMLDGQVARLGKMSSLYGALFDSVLDRYSELIMFLGICYYLISHHYFFSSLFAFIALIGSMMVSYTRARAEGLGIECKGGLMQRPERVITIGVSALACGCFAPLLGSDFKVYIPGIPIHVFETMSIFTLPLVVMAIMTNITAYNRLMDAKRGLEEKEKPSSLKTFAVTFLLLGSVLGYSVPTSARAASALSDDSHQEKGKTSFPIPKGIPNQLFYIQRDPNPNTIICTLNLKNGQLDKQDPVHVFWIRYTEQSQQKELSYIQRTFAYGVKARPVANEQYELTFVSYKKLPLHLVKSDHDAGYYVYATVNQKKVILRRIYLHIEGGTMWMPNVKYIQLEGTNALTGESTVERIMV</sequence>
<dbReference type="Proteomes" id="UP000033054">
    <property type="component" value="Chromosome"/>
</dbReference>
<evidence type="ECO:0000313" key="6">
    <source>
        <dbReference type="Proteomes" id="UP000033054"/>
    </source>
</evidence>
<feature type="transmembrane region" description="Helical" evidence="3">
    <location>
        <begin position="197"/>
        <end position="219"/>
    </location>
</feature>
<dbReference type="Gene3D" id="1.20.120.1760">
    <property type="match status" value="1"/>
</dbReference>
<dbReference type="STRING" id="1379870.SD10_19880"/>
<dbReference type="InterPro" id="IPR032269">
    <property type="entry name" value="DUF4833"/>
</dbReference>
<dbReference type="Pfam" id="PF16117">
    <property type="entry name" value="DUF4833"/>
    <property type="match status" value="1"/>
</dbReference>
<accession>A0A0E3ZY58</accession>
<feature type="transmembrane region" description="Helical" evidence="3">
    <location>
        <begin position="34"/>
        <end position="53"/>
    </location>
</feature>
<keyword evidence="3" id="KW-1133">Transmembrane helix</keyword>
<comment type="similarity">
    <text evidence="2">Belongs to the CDP-alcohol phosphatidyltransferase class-I family.</text>
</comment>
<dbReference type="HOGENOM" id="CLU_645107_0_0_10"/>
<keyword evidence="1 2" id="KW-0808">Transferase</keyword>
<dbReference type="InterPro" id="IPR000462">
    <property type="entry name" value="CDP-OH_P_trans"/>
</dbReference>
<dbReference type="GO" id="GO:0016780">
    <property type="term" value="F:phosphotransferase activity, for other substituted phosphate groups"/>
    <property type="evidence" value="ECO:0007669"/>
    <property type="project" value="InterPro"/>
</dbReference>
<feature type="domain" description="DUF4833" evidence="4">
    <location>
        <begin position="293"/>
        <end position="430"/>
    </location>
</feature>
<keyword evidence="6" id="KW-1185">Reference proteome</keyword>
<evidence type="ECO:0000256" key="2">
    <source>
        <dbReference type="RuleBase" id="RU003750"/>
    </source>
</evidence>
<proteinExistence type="inferred from homology"/>
<organism evidence="5 6">
    <name type="scientific">Spirosoma radiotolerans</name>
    <dbReference type="NCBI Taxonomy" id="1379870"/>
    <lineage>
        <taxon>Bacteria</taxon>
        <taxon>Pseudomonadati</taxon>
        <taxon>Bacteroidota</taxon>
        <taxon>Cytophagia</taxon>
        <taxon>Cytophagales</taxon>
        <taxon>Cytophagaceae</taxon>
        <taxon>Spirosoma</taxon>
    </lineage>
</organism>
<dbReference type="InterPro" id="IPR043130">
    <property type="entry name" value="CDP-OH_PTrfase_TM_dom"/>
</dbReference>
<gene>
    <name evidence="5" type="ORF">SD10_19880</name>
</gene>
<feature type="transmembrane region" description="Helical" evidence="3">
    <location>
        <begin position="65"/>
        <end position="82"/>
    </location>
</feature>
<dbReference type="PATRIC" id="fig|1379870.5.peg.4285"/>